<dbReference type="EMBL" id="ACUX02000008">
    <property type="protein sequence ID" value="EEZ60961.1"/>
    <property type="molecule type" value="Genomic_DNA"/>
</dbReference>
<dbReference type="InterPro" id="IPR017871">
    <property type="entry name" value="ABC_transporter-like_CS"/>
</dbReference>
<dbReference type="Gene3D" id="3.40.50.300">
    <property type="entry name" value="P-loop containing nucleotide triphosphate hydrolases"/>
    <property type="match status" value="1"/>
</dbReference>
<reference evidence="14" key="1">
    <citation type="submission" date="2009-10" db="EMBL/GenBank/DDBJ databases">
        <authorList>
            <person name="Weinstock G."/>
            <person name="Sodergren E."/>
            <person name="Clifton S."/>
            <person name="Fulton L."/>
            <person name="Fulton B."/>
            <person name="Courtney L."/>
            <person name="Fronick C."/>
            <person name="Harrison M."/>
            <person name="Strong C."/>
            <person name="Farmer C."/>
            <person name="Delahaunty K."/>
            <person name="Markovic C."/>
            <person name="Hall O."/>
            <person name="Minx P."/>
            <person name="Tomlinson C."/>
            <person name="Mitreva M."/>
            <person name="Nelson J."/>
            <person name="Hou S."/>
            <person name="Wollam A."/>
            <person name="Pepin K.H."/>
            <person name="Johnson M."/>
            <person name="Bhonagiri V."/>
            <person name="Nash W.E."/>
            <person name="Warren W."/>
            <person name="Chinwalla A."/>
            <person name="Mardis E.R."/>
            <person name="Wilson R.K."/>
        </authorList>
    </citation>
    <scope>NUCLEOTIDE SEQUENCE [LARGE SCALE GENOMIC DNA]</scope>
    <source>
        <strain evidence="14">ATCC 700122</strain>
    </source>
</reference>
<evidence type="ECO:0000256" key="5">
    <source>
        <dbReference type="ARBA" id="ARBA00022741"/>
    </source>
</evidence>
<feature type="transmembrane region" description="Helical" evidence="11">
    <location>
        <begin position="275"/>
        <end position="297"/>
    </location>
</feature>
<evidence type="ECO:0000256" key="11">
    <source>
        <dbReference type="SAM" id="Phobius"/>
    </source>
</evidence>
<keyword evidence="3" id="KW-1003">Cell membrane</keyword>
<dbReference type="Proteomes" id="UP000006001">
    <property type="component" value="Unassembled WGS sequence"/>
</dbReference>
<dbReference type="PANTHER" id="PTHR24221">
    <property type="entry name" value="ATP-BINDING CASSETTE SUB-FAMILY B"/>
    <property type="match status" value="1"/>
</dbReference>
<dbReference type="InterPro" id="IPR003593">
    <property type="entry name" value="AAA+_ATPase"/>
</dbReference>
<dbReference type="PROSITE" id="PS50929">
    <property type="entry name" value="ABC_TM1F"/>
    <property type="match status" value="1"/>
</dbReference>
<evidence type="ECO:0000256" key="1">
    <source>
        <dbReference type="ARBA" id="ARBA00004429"/>
    </source>
</evidence>
<evidence type="ECO:0000256" key="7">
    <source>
        <dbReference type="ARBA" id="ARBA00022989"/>
    </source>
</evidence>
<dbReference type="RefSeq" id="WP_006362588.1">
    <property type="nucleotide sequence ID" value="NZ_GG700630.1"/>
</dbReference>
<dbReference type="SUPFAM" id="SSF90123">
    <property type="entry name" value="ABC transporter transmembrane region"/>
    <property type="match status" value="1"/>
</dbReference>
<evidence type="ECO:0000259" key="13">
    <source>
        <dbReference type="PROSITE" id="PS50929"/>
    </source>
</evidence>
<dbReference type="Pfam" id="PF00664">
    <property type="entry name" value="ABC_membrane"/>
    <property type="match status" value="1"/>
</dbReference>
<keyword evidence="8 11" id="KW-0472">Membrane</keyword>
<keyword evidence="4 11" id="KW-0812">Transmembrane</keyword>
<evidence type="ECO:0000256" key="10">
    <source>
        <dbReference type="SAM" id="MobiDB-lite"/>
    </source>
</evidence>
<name>D0WHL8_SLAES</name>
<comment type="similarity">
    <text evidence="9">Belongs to the ABC transporter superfamily. Siderophore-Fe(3+) uptake transporter (SIUT) (TC 3.A.1.21) family.</text>
</comment>
<gene>
    <name evidence="14" type="ORF">HMPREF0762_01336</name>
</gene>
<evidence type="ECO:0000256" key="4">
    <source>
        <dbReference type="ARBA" id="ARBA00022692"/>
    </source>
</evidence>
<dbReference type="InterPro" id="IPR027417">
    <property type="entry name" value="P-loop_NTPase"/>
</dbReference>
<dbReference type="Gene3D" id="1.20.1560.10">
    <property type="entry name" value="ABC transporter type 1, transmembrane domain"/>
    <property type="match status" value="1"/>
</dbReference>
<dbReference type="GO" id="GO:0016887">
    <property type="term" value="F:ATP hydrolysis activity"/>
    <property type="evidence" value="ECO:0007669"/>
    <property type="project" value="InterPro"/>
</dbReference>
<dbReference type="GO" id="GO:0140359">
    <property type="term" value="F:ABC-type transporter activity"/>
    <property type="evidence" value="ECO:0007669"/>
    <property type="project" value="InterPro"/>
</dbReference>
<dbReference type="HOGENOM" id="CLU_000604_84_9_11"/>
<dbReference type="eggNOG" id="COG1132">
    <property type="taxonomic scope" value="Bacteria"/>
</dbReference>
<evidence type="ECO:0000256" key="3">
    <source>
        <dbReference type="ARBA" id="ARBA00022475"/>
    </source>
</evidence>
<feature type="region of interest" description="Disordered" evidence="10">
    <location>
        <begin position="1"/>
        <end position="24"/>
    </location>
</feature>
<dbReference type="STRING" id="649764.HMPREF0762_01336"/>
<dbReference type="InterPro" id="IPR011527">
    <property type="entry name" value="ABC1_TM_dom"/>
</dbReference>
<feature type="domain" description="ABC transporter" evidence="12">
    <location>
        <begin position="365"/>
        <end position="600"/>
    </location>
</feature>
<keyword evidence="5" id="KW-0547">Nucleotide-binding</keyword>
<feature type="transmembrane region" description="Helical" evidence="11">
    <location>
        <begin position="309"/>
        <end position="330"/>
    </location>
</feature>
<feature type="transmembrane region" description="Helical" evidence="11">
    <location>
        <begin position="184"/>
        <end position="205"/>
    </location>
</feature>
<dbReference type="SMART" id="SM00382">
    <property type="entry name" value="AAA"/>
    <property type="match status" value="1"/>
</dbReference>
<dbReference type="Pfam" id="PF00005">
    <property type="entry name" value="ABC_tran"/>
    <property type="match status" value="1"/>
</dbReference>
<feature type="transmembrane region" description="Helical" evidence="11">
    <location>
        <begin position="76"/>
        <end position="96"/>
    </location>
</feature>
<evidence type="ECO:0000256" key="6">
    <source>
        <dbReference type="ARBA" id="ARBA00022840"/>
    </source>
</evidence>
<feature type="domain" description="ABC transmembrane type-1" evidence="13">
    <location>
        <begin position="45"/>
        <end position="332"/>
    </location>
</feature>
<keyword evidence="2" id="KW-0813">Transport</keyword>
<dbReference type="InterPro" id="IPR036640">
    <property type="entry name" value="ABC1_TM_sf"/>
</dbReference>
<organism evidence="14 15">
    <name type="scientific">Slackia exigua (strain ATCC 700122 / DSM 15923 / CIP 105133 / JCM 11022 / KCTC 5966 / S-7)</name>
    <dbReference type="NCBI Taxonomy" id="649764"/>
    <lineage>
        <taxon>Bacteria</taxon>
        <taxon>Bacillati</taxon>
        <taxon>Actinomycetota</taxon>
        <taxon>Coriobacteriia</taxon>
        <taxon>Eggerthellales</taxon>
        <taxon>Eggerthellaceae</taxon>
        <taxon>Slackia</taxon>
    </lineage>
</organism>
<keyword evidence="7 11" id="KW-1133">Transmembrane helix</keyword>
<evidence type="ECO:0000313" key="15">
    <source>
        <dbReference type="Proteomes" id="UP000006001"/>
    </source>
</evidence>
<keyword evidence="15" id="KW-1185">Reference proteome</keyword>
<evidence type="ECO:0000256" key="9">
    <source>
        <dbReference type="ARBA" id="ARBA00023455"/>
    </source>
</evidence>
<comment type="subcellular location">
    <subcellularLocation>
        <location evidence="1">Cell inner membrane</location>
        <topology evidence="1">Multi-pass membrane protein</topology>
    </subcellularLocation>
</comment>
<feature type="compositionally biased region" description="Basic and acidic residues" evidence="10">
    <location>
        <begin position="8"/>
        <end position="24"/>
    </location>
</feature>
<evidence type="ECO:0000256" key="8">
    <source>
        <dbReference type="ARBA" id="ARBA00023136"/>
    </source>
</evidence>
<dbReference type="FunFam" id="3.40.50.300:FF:000221">
    <property type="entry name" value="Multidrug ABC transporter ATP-binding protein"/>
    <property type="match status" value="1"/>
</dbReference>
<dbReference type="PROSITE" id="PS00211">
    <property type="entry name" value="ABC_TRANSPORTER_1"/>
    <property type="match status" value="1"/>
</dbReference>
<feature type="transmembrane region" description="Helical" evidence="11">
    <location>
        <begin position="43"/>
        <end position="64"/>
    </location>
</feature>
<dbReference type="GO" id="GO:0005524">
    <property type="term" value="F:ATP binding"/>
    <property type="evidence" value="ECO:0007669"/>
    <property type="project" value="UniProtKB-KW"/>
</dbReference>
<evidence type="ECO:0000259" key="12">
    <source>
        <dbReference type="PROSITE" id="PS50893"/>
    </source>
</evidence>
<dbReference type="GO" id="GO:0005886">
    <property type="term" value="C:plasma membrane"/>
    <property type="evidence" value="ECO:0007669"/>
    <property type="project" value="UniProtKB-SubCell"/>
</dbReference>
<dbReference type="OrthoDB" id="9806127at2"/>
<evidence type="ECO:0000256" key="2">
    <source>
        <dbReference type="ARBA" id="ARBA00022448"/>
    </source>
</evidence>
<dbReference type="PROSITE" id="PS50893">
    <property type="entry name" value="ABC_TRANSPORTER_2"/>
    <property type="match status" value="1"/>
</dbReference>
<dbReference type="SUPFAM" id="SSF52540">
    <property type="entry name" value="P-loop containing nucleoside triphosphate hydrolases"/>
    <property type="match status" value="1"/>
</dbReference>
<dbReference type="InterPro" id="IPR039421">
    <property type="entry name" value="Type_1_exporter"/>
</dbReference>
<evidence type="ECO:0000313" key="14">
    <source>
        <dbReference type="EMBL" id="EEZ60961.1"/>
    </source>
</evidence>
<proteinExistence type="inferred from homology"/>
<sequence length="616" mass="66262">MSASTEVDNDRTRTGQEDAQAKKERSARLKSLYLQLTEPAHPLIIQGMVMSALSAACGFVPYLIAIAIAQAALRDAMPSAGALALMVVAAIVFAAADRMLFGGGTGICHKADADFRVHARHVLLDHFSKLPLGWFDDRSSSEVKQAVSDDILGMHQTIGHAPTEIVKAVLSPLIPLVILFVADWRMALVFLVYMTVLVVVSMAFMMRDYKTLAARYGEANVELSSAIVEIADGIEVVKTFGSAREAGSRYRDAVEELTDVTFEWTKVTAGPFSMLGGFASPGTVLAFLGLASSLFVAKGWFDFADCVPFLVLGPSIPMGLVTLASGMGFLRTAKQNLEHIARVLSAEQLPETEKAERLPGSDLDVAFDETSFSYGESARLALDHVNARIAPGTICALVGDSGSGKTTFARLIPRFWDPTSGSVRLGGHDLRDVSSQSLLSQVAIVFQESMLLSLSIRDNIKLSCPDATDDEMIEAAKAAQIHERILSFPQGYDSVIGSADCNLSGGEAQRIAIARAILQDAPVLVLDEATAHADPENETAIQTALSRLSHGRTTVVIAHRLNTVTGADQTLVLENGRVIESGRHDELLQANGRYAKLWQTQQVNAFHAHDTEEAAL</sequence>
<accession>D0WHL8</accession>
<dbReference type="InterPro" id="IPR003439">
    <property type="entry name" value="ABC_transporter-like_ATP-bd"/>
</dbReference>
<protein>
    <submittedName>
        <fullName evidence="14">ABC transporter, ATP-binding protein</fullName>
    </submittedName>
</protein>
<dbReference type="GeneID" id="85007837"/>
<keyword evidence="6 14" id="KW-0067">ATP-binding</keyword>
<comment type="caution">
    <text evidence="14">The sequence shown here is derived from an EMBL/GenBank/DDBJ whole genome shotgun (WGS) entry which is preliminary data.</text>
</comment>
<dbReference type="PANTHER" id="PTHR24221:SF654">
    <property type="entry name" value="ATP-BINDING CASSETTE SUB-FAMILY B MEMBER 6"/>
    <property type="match status" value="1"/>
</dbReference>
<dbReference type="AlphaFoldDB" id="D0WHL8"/>